<organism evidence="2 3">
    <name type="scientific">Capsicum baccatum</name>
    <name type="common">Peruvian pepper</name>
    <dbReference type="NCBI Taxonomy" id="33114"/>
    <lineage>
        <taxon>Eukaryota</taxon>
        <taxon>Viridiplantae</taxon>
        <taxon>Streptophyta</taxon>
        <taxon>Embryophyta</taxon>
        <taxon>Tracheophyta</taxon>
        <taxon>Spermatophyta</taxon>
        <taxon>Magnoliopsida</taxon>
        <taxon>eudicotyledons</taxon>
        <taxon>Gunneridae</taxon>
        <taxon>Pentapetalae</taxon>
        <taxon>asterids</taxon>
        <taxon>lamiids</taxon>
        <taxon>Solanales</taxon>
        <taxon>Solanaceae</taxon>
        <taxon>Solanoideae</taxon>
        <taxon>Capsiceae</taxon>
        <taxon>Capsicum</taxon>
    </lineage>
</organism>
<dbReference type="OrthoDB" id="514777at2759"/>
<accession>A0A2G2WAV4</accession>
<dbReference type="AlphaFoldDB" id="A0A2G2WAV4"/>
<dbReference type="InterPro" id="IPR016024">
    <property type="entry name" value="ARM-type_fold"/>
</dbReference>
<dbReference type="GO" id="GO:0003743">
    <property type="term" value="F:translation initiation factor activity"/>
    <property type="evidence" value="ECO:0007669"/>
    <property type="project" value="TreeGrafter"/>
</dbReference>
<protein>
    <recommendedName>
        <fullName evidence="1">MIF4G domain-containing protein</fullName>
    </recommendedName>
</protein>
<dbReference type="PANTHER" id="PTHR23253:SF58">
    <property type="entry name" value="EUKARYOTIC TRANSLATION INITIATION FACTOR-LIKE"/>
    <property type="match status" value="1"/>
</dbReference>
<reference evidence="2 3" key="1">
    <citation type="journal article" date="2017" name="Genome Biol.">
        <title>New reference genome sequences of hot pepper reveal the massive evolution of plant disease-resistance genes by retroduplication.</title>
        <authorList>
            <person name="Kim S."/>
            <person name="Park J."/>
            <person name="Yeom S.I."/>
            <person name="Kim Y.M."/>
            <person name="Seo E."/>
            <person name="Kim K.T."/>
            <person name="Kim M.S."/>
            <person name="Lee J.M."/>
            <person name="Cheong K."/>
            <person name="Shin H.S."/>
            <person name="Kim S.B."/>
            <person name="Han K."/>
            <person name="Lee J."/>
            <person name="Park M."/>
            <person name="Lee H.A."/>
            <person name="Lee H.Y."/>
            <person name="Lee Y."/>
            <person name="Oh S."/>
            <person name="Lee J.H."/>
            <person name="Choi E."/>
            <person name="Choi E."/>
            <person name="Lee S.E."/>
            <person name="Jeon J."/>
            <person name="Kim H."/>
            <person name="Choi G."/>
            <person name="Song H."/>
            <person name="Lee J."/>
            <person name="Lee S.C."/>
            <person name="Kwon J.K."/>
            <person name="Lee H.Y."/>
            <person name="Koo N."/>
            <person name="Hong Y."/>
            <person name="Kim R.W."/>
            <person name="Kang W.H."/>
            <person name="Huh J.H."/>
            <person name="Kang B.C."/>
            <person name="Yang T.J."/>
            <person name="Lee Y.H."/>
            <person name="Bennetzen J.L."/>
            <person name="Choi D."/>
        </authorList>
    </citation>
    <scope>NUCLEOTIDE SEQUENCE [LARGE SCALE GENOMIC DNA]</scope>
    <source>
        <strain evidence="3">cv. PBC81</strain>
    </source>
</reference>
<dbReference type="GO" id="GO:0016281">
    <property type="term" value="C:eukaryotic translation initiation factor 4F complex"/>
    <property type="evidence" value="ECO:0007669"/>
    <property type="project" value="TreeGrafter"/>
</dbReference>
<name>A0A2G2WAV4_CAPBA</name>
<dbReference type="Pfam" id="PF02854">
    <property type="entry name" value="MIF4G"/>
    <property type="match status" value="1"/>
</dbReference>
<dbReference type="STRING" id="33114.A0A2G2WAV4"/>
<keyword evidence="3" id="KW-1185">Reference proteome</keyword>
<evidence type="ECO:0000313" key="3">
    <source>
        <dbReference type="Proteomes" id="UP000224567"/>
    </source>
</evidence>
<dbReference type="EMBL" id="MLFT02000007">
    <property type="protein sequence ID" value="PHT42386.1"/>
    <property type="molecule type" value="Genomic_DNA"/>
</dbReference>
<dbReference type="Gene3D" id="1.25.40.180">
    <property type="match status" value="1"/>
</dbReference>
<evidence type="ECO:0000259" key="1">
    <source>
        <dbReference type="Pfam" id="PF02854"/>
    </source>
</evidence>
<dbReference type="PANTHER" id="PTHR23253">
    <property type="entry name" value="EUKARYOTIC TRANSLATION INITIATION FACTOR 4 GAMMA"/>
    <property type="match status" value="1"/>
</dbReference>
<dbReference type="InterPro" id="IPR003890">
    <property type="entry name" value="MIF4G-like_typ-3"/>
</dbReference>
<proteinExistence type="predicted"/>
<evidence type="ECO:0000313" key="2">
    <source>
        <dbReference type="EMBL" id="PHT42386.1"/>
    </source>
</evidence>
<sequence length="423" mass="48473">MLLPLGWILQKCTTFRVAIIYDHIVKIKQEVEAELYGEDANITGGGRLEGCECIRYTRGQLLQLKGDILELKQEVEVELFGEEPNQDHADNNSEASCFGGRDRVSYTRDQLLQLREVVNISDHIIKIKQDVESELFGEDASRDHAETDIGGSRVEGRESFRYTLDQMLKLREVANISEGVLRIKEVAPLLFREDANVPAQSQARCFQLQFPTTQQQYTLWDLDQGTISKFLMSKFLTLFVNQEGLIKPKRRRSTARRRNRSGKYHVLKTAKGILNKLTPENFDIFKGRLLDAGITRADILKGVISLIFDKAALEPTFCPMYAQLCSYLNEKLPPFPSTDEPGGEEITFEHVLLNTCDEAYEGVKKLLEELMQMTAPEQALERMEKEELVKSRDHGNKMLTGQLLRRKMIPKMTYLRHLLQFVP</sequence>
<gene>
    <name evidence="2" type="ORF">CQW23_16411</name>
</gene>
<reference evidence="3" key="2">
    <citation type="journal article" date="2017" name="J. Anim. Genet.">
        <title>Multiple reference genome sequences of hot pepper reveal the massive evolution of plant disease resistance genes by retroduplication.</title>
        <authorList>
            <person name="Kim S."/>
            <person name="Park J."/>
            <person name="Yeom S.-I."/>
            <person name="Kim Y.-M."/>
            <person name="Seo E."/>
            <person name="Kim K.-T."/>
            <person name="Kim M.-S."/>
            <person name="Lee J.M."/>
            <person name="Cheong K."/>
            <person name="Shin H.-S."/>
            <person name="Kim S.-B."/>
            <person name="Han K."/>
            <person name="Lee J."/>
            <person name="Park M."/>
            <person name="Lee H.-A."/>
            <person name="Lee H.-Y."/>
            <person name="Lee Y."/>
            <person name="Oh S."/>
            <person name="Lee J.H."/>
            <person name="Choi E."/>
            <person name="Choi E."/>
            <person name="Lee S.E."/>
            <person name="Jeon J."/>
            <person name="Kim H."/>
            <person name="Choi G."/>
            <person name="Song H."/>
            <person name="Lee J."/>
            <person name="Lee S.-C."/>
            <person name="Kwon J.-K."/>
            <person name="Lee H.-Y."/>
            <person name="Koo N."/>
            <person name="Hong Y."/>
            <person name="Kim R.W."/>
            <person name="Kang W.-H."/>
            <person name="Huh J.H."/>
            <person name="Kang B.-C."/>
            <person name="Yang T.-J."/>
            <person name="Lee Y.-H."/>
            <person name="Bennetzen J.L."/>
            <person name="Choi D."/>
        </authorList>
    </citation>
    <scope>NUCLEOTIDE SEQUENCE [LARGE SCALE GENOMIC DNA]</scope>
    <source>
        <strain evidence="3">cv. PBC81</strain>
    </source>
</reference>
<dbReference type="GO" id="GO:0003729">
    <property type="term" value="F:mRNA binding"/>
    <property type="evidence" value="ECO:0007669"/>
    <property type="project" value="TreeGrafter"/>
</dbReference>
<dbReference type="SUPFAM" id="SSF48371">
    <property type="entry name" value="ARM repeat"/>
    <property type="match status" value="1"/>
</dbReference>
<feature type="domain" description="MIF4G" evidence="1">
    <location>
        <begin position="268"/>
        <end position="411"/>
    </location>
</feature>
<comment type="caution">
    <text evidence="2">The sequence shown here is derived from an EMBL/GenBank/DDBJ whole genome shotgun (WGS) entry which is preliminary data.</text>
</comment>
<dbReference type="Proteomes" id="UP000224567">
    <property type="component" value="Unassembled WGS sequence"/>
</dbReference>